<feature type="transmembrane region" description="Helical" evidence="1">
    <location>
        <begin position="41"/>
        <end position="62"/>
    </location>
</feature>
<name>A0A3P7SN48_DRAME</name>
<reference evidence="2 3" key="1">
    <citation type="submission" date="2018-11" db="EMBL/GenBank/DDBJ databases">
        <authorList>
            <consortium name="Pathogen Informatics"/>
        </authorList>
    </citation>
    <scope>NUCLEOTIDE SEQUENCE [LARGE SCALE GENOMIC DNA]</scope>
</reference>
<dbReference type="EMBL" id="UYYG01000058">
    <property type="protein sequence ID" value="VDN52419.1"/>
    <property type="molecule type" value="Genomic_DNA"/>
</dbReference>
<keyword evidence="1" id="KW-1133">Transmembrane helix</keyword>
<gene>
    <name evidence="2" type="ORF">DME_LOCUS2392</name>
</gene>
<keyword evidence="1" id="KW-0472">Membrane</keyword>
<accession>A0A3P7SN48</accession>
<dbReference type="OrthoDB" id="68581at2759"/>
<keyword evidence="1" id="KW-0812">Transmembrane</keyword>
<evidence type="ECO:0000313" key="2">
    <source>
        <dbReference type="EMBL" id="VDN52419.1"/>
    </source>
</evidence>
<organism evidence="2 3">
    <name type="scientific">Dracunculus medinensis</name>
    <name type="common">Guinea worm</name>
    <dbReference type="NCBI Taxonomy" id="318479"/>
    <lineage>
        <taxon>Eukaryota</taxon>
        <taxon>Metazoa</taxon>
        <taxon>Ecdysozoa</taxon>
        <taxon>Nematoda</taxon>
        <taxon>Chromadorea</taxon>
        <taxon>Rhabditida</taxon>
        <taxon>Spirurina</taxon>
        <taxon>Dracunculoidea</taxon>
        <taxon>Dracunculidae</taxon>
        <taxon>Dracunculus</taxon>
    </lineage>
</organism>
<keyword evidence="3" id="KW-1185">Reference proteome</keyword>
<protein>
    <submittedName>
        <fullName evidence="2">Uncharacterized protein</fullName>
    </submittedName>
</protein>
<dbReference type="Proteomes" id="UP000274756">
    <property type="component" value="Unassembled WGS sequence"/>
</dbReference>
<sequence length="97" mass="11483">MDYLSFMLKVSGLIGFAFAVPQIYSYHLEFIFAPICHFYGMFFLILALLNYAYKIFFFYYLLNRNFRLLCHPLASSGECEPLKPENFQKGGKFEFCR</sequence>
<proteinExistence type="predicted"/>
<evidence type="ECO:0000313" key="3">
    <source>
        <dbReference type="Proteomes" id="UP000274756"/>
    </source>
</evidence>
<dbReference type="AlphaFoldDB" id="A0A3P7SN48"/>
<evidence type="ECO:0000256" key="1">
    <source>
        <dbReference type="SAM" id="Phobius"/>
    </source>
</evidence>